<evidence type="ECO:0000256" key="2">
    <source>
        <dbReference type="ARBA" id="ARBA00022722"/>
    </source>
</evidence>
<evidence type="ECO:0000256" key="1">
    <source>
        <dbReference type="ARBA" id="ARBA00022490"/>
    </source>
</evidence>
<dbReference type="InterPro" id="IPR025824">
    <property type="entry name" value="OB-fold_nuc-bd_dom"/>
</dbReference>
<dbReference type="Pfam" id="PF02601">
    <property type="entry name" value="Exonuc_VII_L"/>
    <property type="match status" value="1"/>
</dbReference>
<keyword evidence="2 5" id="KW-0540">Nuclease</keyword>
<dbReference type="Pfam" id="PF13742">
    <property type="entry name" value="tRNA_anti_2"/>
    <property type="match status" value="1"/>
</dbReference>
<comment type="function">
    <text evidence="5">Bidirectionally degrades single-stranded DNA into large acid-insoluble oligonucleotides, which are then degraded further into small acid-soluble oligonucleotides.</text>
</comment>
<dbReference type="RefSeq" id="WP_290197928.1">
    <property type="nucleotide sequence ID" value="NZ_CP047654.1"/>
</dbReference>
<feature type="domain" description="OB-fold nucleic acid binding" evidence="9">
    <location>
        <begin position="28"/>
        <end position="122"/>
    </location>
</feature>
<dbReference type="InterPro" id="IPR003753">
    <property type="entry name" value="Exonuc_VII_L"/>
</dbReference>
<evidence type="ECO:0000256" key="4">
    <source>
        <dbReference type="ARBA" id="ARBA00022839"/>
    </source>
</evidence>
<dbReference type="EC" id="3.1.11.6" evidence="5"/>
<proteinExistence type="inferred from homology"/>
<comment type="subcellular location">
    <subcellularLocation>
        <location evidence="5 6">Cytoplasm</location>
    </subcellularLocation>
</comment>
<comment type="catalytic activity">
    <reaction evidence="5 6">
        <text>Exonucleolytic cleavage in either 5'- to 3'- or 3'- to 5'-direction to yield nucleoside 5'-phosphates.</text>
        <dbReference type="EC" id="3.1.11.6"/>
    </reaction>
</comment>
<dbReference type="InterPro" id="IPR020579">
    <property type="entry name" value="Exonuc_VII_lsu_C"/>
</dbReference>
<comment type="subunit">
    <text evidence="5">Heterooligomer composed of large and small subunits.</text>
</comment>
<gene>
    <name evidence="5" type="primary">xseA</name>
    <name evidence="10" type="ORF">J2S39_000617</name>
</gene>
<evidence type="ECO:0000256" key="5">
    <source>
        <dbReference type="HAMAP-Rule" id="MF_00378"/>
    </source>
</evidence>
<feature type="region of interest" description="Disordered" evidence="7">
    <location>
        <begin position="1"/>
        <end position="25"/>
    </location>
</feature>
<dbReference type="EMBL" id="JAVDXZ010000001">
    <property type="protein sequence ID" value="MDR7328941.1"/>
    <property type="molecule type" value="Genomic_DNA"/>
</dbReference>
<protein>
    <recommendedName>
        <fullName evidence="5">Exodeoxyribonuclease 7 large subunit</fullName>
        <ecNumber evidence="5">3.1.11.6</ecNumber>
    </recommendedName>
    <alternativeName>
        <fullName evidence="5">Exodeoxyribonuclease VII large subunit</fullName>
        <shortName evidence="5">Exonuclease VII large subunit</shortName>
    </alternativeName>
</protein>
<evidence type="ECO:0000259" key="9">
    <source>
        <dbReference type="Pfam" id="PF13742"/>
    </source>
</evidence>
<reference evidence="10" key="1">
    <citation type="submission" date="2023-07" db="EMBL/GenBank/DDBJ databases">
        <title>Sequencing the genomes of 1000 actinobacteria strains.</title>
        <authorList>
            <person name="Klenk H.-P."/>
        </authorList>
    </citation>
    <scope>NUCLEOTIDE SEQUENCE</scope>
    <source>
        <strain evidence="10">DSM 107476</strain>
    </source>
</reference>
<feature type="compositionally biased region" description="Polar residues" evidence="7">
    <location>
        <begin position="1"/>
        <end position="12"/>
    </location>
</feature>
<evidence type="ECO:0000256" key="6">
    <source>
        <dbReference type="RuleBase" id="RU004355"/>
    </source>
</evidence>
<dbReference type="CDD" id="cd04489">
    <property type="entry name" value="ExoVII_LU_OBF"/>
    <property type="match status" value="1"/>
</dbReference>
<sequence>MTASASPANPDSTPERNPANNTAETAWPVAKFNTSVQRWIDRLGWLWIEGQIIQLKTSPRWSAAYLTLRDVEQDSSVSVRADVTLLNAASAPIKEGDRVVVLGKANYYEKKGTFSLTVTDIRHVGIGDLLARIEQLRQRLAAEGLFDASRKQRLPVLPNRVGLITGRDSAAQRDVLSVAQGRWPQVDFRIINTAVQGVRTVPEVVAALEALDADPTVDVIIIARGGGSVEDLLPFSEEALVRAVARTRTPVVSAIGHEPDNPVLDNVADLRAATPTDAAKRVVPDAAEELAGISDARARMAGALRGWVQRERASLRQLRSRPVLADPMRPIQRHREDVDNAVRLIRRDIQHLLMAEQSRVAGLRGQVAALGPSATLARGYAVVQVQPRDGSEAEVVTSIEQAPPGSQLRIRVADGSITAAGMGATPAN</sequence>
<dbReference type="Proteomes" id="UP001180840">
    <property type="component" value="Unassembled WGS sequence"/>
</dbReference>
<comment type="similarity">
    <text evidence="5 6">Belongs to the XseA family.</text>
</comment>
<organism evidence="10 11">
    <name type="scientific">Corynebacterium guangdongense</name>
    <dbReference type="NCBI Taxonomy" id="1783348"/>
    <lineage>
        <taxon>Bacteria</taxon>
        <taxon>Bacillati</taxon>
        <taxon>Actinomycetota</taxon>
        <taxon>Actinomycetes</taxon>
        <taxon>Mycobacteriales</taxon>
        <taxon>Corynebacteriaceae</taxon>
        <taxon>Corynebacterium</taxon>
    </lineage>
</organism>
<comment type="caution">
    <text evidence="10">The sequence shown here is derived from an EMBL/GenBank/DDBJ whole genome shotgun (WGS) entry which is preliminary data.</text>
</comment>
<keyword evidence="3 5" id="KW-0378">Hydrolase</keyword>
<dbReference type="PANTHER" id="PTHR30008">
    <property type="entry name" value="EXODEOXYRIBONUCLEASE 7 LARGE SUBUNIT"/>
    <property type="match status" value="1"/>
</dbReference>
<feature type="domain" description="Exonuclease VII large subunit C-terminal" evidence="8">
    <location>
        <begin position="145"/>
        <end position="359"/>
    </location>
</feature>
<evidence type="ECO:0000256" key="3">
    <source>
        <dbReference type="ARBA" id="ARBA00022801"/>
    </source>
</evidence>
<accession>A0ABU1ZVI7</accession>
<dbReference type="NCBIfam" id="TIGR00237">
    <property type="entry name" value="xseA"/>
    <property type="match status" value="1"/>
</dbReference>
<dbReference type="HAMAP" id="MF_00378">
    <property type="entry name" value="Exonuc_7_L"/>
    <property type="match status" value="1"/>
</dbReference>
<name>A0ABU1ZVI7_9CORY</name>
<evidence type="ECO:0000313" key="10">
    <source>
        <dbReference type="EMBL" id="MDR7328941.1"/>
    </source>
</evidence>
<keyword evidence="1 5" id="KW-0963">Cytoplasm</keyword>
<dbReference type="GO" id="GO:0008855">
    <property type="term" value="F:exodeoxyribonuclease VII activity"/>
    <property type="evidence" value="ECO:0007669"/>
    <property type="project" value="UniProtKB-EC"/>
</dbReference>
<keyword evidence="4 5" id="KW-0269">Exonuclease</keyword>
<evidence type="ECO:0000256" key="7">
    <source>
        <dbReference type="SAM" id="MobiDB-lite"/>
    </source>
</evidence>
<dbReference type="PANTHER" id="PTHR30008:SF0">
    <property type="entry name" value="EXODEOXYRIBONUCLEASE 7 LARGE SUBUNIT"/>
    <property type="match status" value="1"/>
</dbReference>
<evidence type="ECO:0000313" key="11">
    <source>
        <dbReference type="Proteomes" id="UP001180840"/>
    </source>
</evidence>
<evidence type="ECO:0000259" key="8">
    <source>
        <dbReference type="Pfam" id="PF02601"/>
    </source>
</evidence>
<keyword evidence="11" id="KW-1185">Reference proteome</keyword>